<feature type="transmembrane region" description="Helical" evidence="1">
    <location>
        <begin position="122"/>
        <end position="142"/>
    </location>
</feature>
<accession>A0A815I7B1</accession>
<keyword evidence="1" id="KW-0812">Transmembrane</keyword>
<keyword evidence="4" id="KW-1185">Reference proteome</keyword>
<evidence type="ECO:0000313" key="3">
    <source>
        <dbReference type="EMBL" id="CAF1362149.1"/>
    </source>
</evidence>
<keyword evidence="1" id="KW-1133">Transmembrane helix</keyword>
<name>A0A815I7B1_ADIRI</name>
<evidence type="ECO:0000256" key="1">
    <source>
        <dbReference type="SAM" id="Phobius"/>
    </source>
</evidence>
<dbReference type="EMBL" id="CAJNOR010000060">
    <property type="protein sequence ID" value="CAF0778918.1"/>
    <property type="molecule type" value="Genomic_DNA"/>
</dbReference>
<dbReference type="Proteomes" id="UP000663828">
    <property type="component" value="Unassembled WGS sequence"/>
</dbReference>
<evidence type="ECO:0000313" key="5">
    <source>
        <dbReference type="Proteomes" id="UP000663852"/>
    </source>
</evidence>
<dbReference type="Proteomes" id="UP000663852">
    <property type="component" value="Unassembled WGS sequence"/>
</dbReference>
<proteinExistence type="predicted"/>
<dbReference type="SUPFAM" id="SSF81321">
    <property type="entry name" value="Family A G protein-coupled receptor-like"/>
    <property type="match status" value="1"/>
</dbReference>
<dbReference type="AlphaFoldDB" id="A0A815I7B1"/>
<keyword evidence="1" id="KW-0472">Membrane</keyword>
<evidence type="ECO:0008006" key="6">
    <source>
        <dbReference type="Google" id="ProtNLM"/>
    </source>
</evidence>
<dbReference type="EMBL" id="CAJNOJ010000276">
    <property type="protein sequence ID" value="CAF1362149.1"/>
    <property type="molecule type" value="Genomic_DNA"/>
</dbReference>
<evidence type="ECO:0000313" key="2">
    <source>
        <dbReference type="EMBL" id="CAF0778918.1"/>
    </source>
</evidence>
<organism evidence="3 5">
    <name type="scientific">Adineta ricciae</name>
    <name type="common">Rotifer</name>
    <dbReference type="NCBI Taxonomy" id="249248"/>
    <lineage>
        <taxon>Eukaryota</taxon>
        <taxon>Metazoa</taxon>
        <taxon>Spiralia</taxon>
        <taxon>Gnathifera</taxon>
        <taxon>Rotifera</taxon>
        <taxon>Eurotatoria</taxon>
        <taxon>Bdelloidea</taxon>
        <taxon>Adinetida</taxon>
        <taxon>Adinetidae</taxon>
        <taxon>Adineta</taxon>
    </lineage>
</organism>
<feature type="transmembrane region" description="Helical" evidence="1">
    <location>
        <begin position="67"/>
        <end position="90"/>
    </location>
</feature>
<reference evidence="3" key="1">
    <citation type="submission" date="2021-02" db="EMBL/GenBank/DDBJ databases">
        <authorList>
            <person name="Nowell W R."/>
        </authorList>
    </citation>
    <scope>NUCLEOTIDE SEQUENCE</scope>
</reference>
<sequence>MVTNYPFVLIYCKYKRILREAPSFCLWWNWWIFSTTTVYEWSAAWGSIERHLLIFHENLISTREKEFCYHTLPILTIIVYSVLFYFIVIVCSSCGNYPNHHDIFCLTPCFLRNGSIMALYDITMHAFIPVTIIIVTNAALVVRILLQNQRQCNLATYTVAIATLFMVTVYPVVINRIISMHTRQLKPNILQTAMLTYLPTLSIIGLPVLSLLFLRDFKATVFSFPEENINSSPINT</sequence>
<gene>
    <name evidence="3" type="ORF">EDS130_LOCUS33882</name>
    <name evidence="2" type="ORF">XAT740_LOCUS1859</name>
</gene>
<feature type="transmembrane region" description="Helical" evidence="1">
    <location>
        <begin position="194"/>
        <end position="214"/>
    </location>
</feature>
<comment type="caution">
    <text evidence="3">The sequence shown here is derived from an EMBL/GenBank/DDBJ whole genome shotgun (WGS) entry which is preliminary data.</text>
</comment>
<evidence type="ECO:0000313" key="4">
    <source>
        <dbReference type="Proteomes" id="UP000663828"/>
    </source>
</evidence>
<protein>
    <recommendedName>
        <fullName evidence="6">G-protein coupled receptors family 1 profile domain-containing protein</fullName>
    </recommendedName>
</protein>
<dbReference type="Gene3D" id="1.20.1070.10">
    <property type="entry name" value="Rhodopsin 7-helix transmembrane proteins"/>
    <property type="match status" value="1"/>
</dbReference>
<feature type="transmembrane region" description="Helical" evidence="1">
    <location>
        <begin position="154"/>
        <end position="174"/>
    </location>
</feature>